<sequence>MDRPEDEKNAKRMRKGEIRMLLSEHRARILLLLSLVLAGFAALRVYQQMQDATEQLGGLVPIYVAATDIAAREPITKTMVMTISIPKRYVREEHVTDLSELEGNTSLIPLRKGEWISQSMLKPASFLDNTRLRLVPVDASEKVYIDPYLKPFDRADLLISRKVDGGSPQTVIFRTDLEVADVTEGPENKPGKRVYISIPLELAPEILHVLHYSDYAYLLKASSLKPTAETLKTRGTSLVPPGDEREKQGDEKQE</sequence>
<dbReference type="Gene3D" id="3.90.1210.10">
    <property type="entry name" value="Antifreeze-like/N-acetylneuraminic acid synthase C-terminal domain"/>
    <property type="match status" value="1"/>
</dbReference>
<evidence type="ECO:0000259" key="2">
    <source>
        <dbReference type="SMART" id="SM00858"/>
    </source>
</evidence>
<evidence type="ECO:0000313" key="3">
    <source>
        <dbReference type="EMBL" id="PTQ57780.1"/>
    </source>
</evidence>
<comment type="caution">
    <text evidence="3">The sequence shown here is derived from an EMBL/GenBank/DDBJ whole genome shotgun (WGS) entry which is preliminary data.</text>
</comment>
<feature type="domain" description="SAF" evidence="2">
    <location>
        <begin position="60"/>
        <end position="122"/>
    </location>
</feature>
<accession>A0A2R6Y525</accession>
<dbReference type="EMBL" id="PEBX01000002">
    <property type="protein sequence ID" value="PTQ57780.1"/>
    <property type="molecule type" value="Genomic_DNA"/>
</dbReference>
<name>A0A2R6Y525_9BACL</name>
<reference evidence="4" key="1">
    <citation type="journal article" date="2018" name="Sci. Rep.">
        <title>Lignite coal burning seam in the remote Altai Mountains harbors a hydrogen-driven thermophilic microbial community.</title>
        <authorList>
            <person name="Kadnikov V.V."/>
            <person name="Mardanov A.V."/>
            <person name="Ivasenko D.A."/>
            <person name="Antsiferov D.V."/>
            <person name="Beletsky A.V."/>
            <person name="Karnachuk O.V."/>
            <person name="Ravin N.V."/>
        </authorList>
    </citation>
    <scope>NUCLEOTIDE SEQUENCE [LARGE SCALE GENOMIC DNA]</scope>
</reference>
<evidence type="ECO:0000313" key="4">
    <source>
        <dbReference type="Proteomes" id="UP000244338"/>
    </source>
</evidence>
<dbReference type="CDD" id="cd11614">
    <property type="entry name" value="SAF_CpaB_FlgA_like"/>
    <property type="match status" value="1"/>
</dbReference>
<dbReference type="Proteomes" id="UP000244338">
    <property type="component" value="Unassembled WGS sequence"/>
</dbReference>
<dbReference type="Pfam" id="PF08666">
    <property type="entry name" value="SAF"/>
    <property type="match status" value="1"/>
</dbReference>
<dbReference type="InterPro" id="IPR013974">
    <property type="entry name" value="SAF"/>
</dbReference>
<dbReference type="SMART" id="SM00858">
    <property type="entry name" value="SAF"/>
    <property type="match status" value="1"/>
</dbReference>
<organism evidence="3 4">
    <name type="scientific">Candidatus Carbonibacillus altaicus</name>
    <dbReference type="NCBI Taxonomy" id="2163959"/>
    <lineage>
        <taxon>Bacteria</taxon>
        <taxon>Bacillati</taxon>
        <taxon>Bacillota</taxon>
        <taxon>Bacilli</taxon>
        <taxon>Bacillales</taxon>
        <taxon>Candidatus Carbonibacillus</taxon>
    </lineage>
</organism>
<evidence type="ECO:0000256" key="1">
    <source>
        <dbReference type="SAM" id="MobiDB-lite"/>
    </source>
</evidence>
<feature type="compositionally biased region" description="Basic and acidic residues" evidence="1">
    <location>
        <begin position="242"/>
        <end position="254"/>
    </location>
</feature>
<protein>
    <recommendedName>
        <fullName evidence="2">SAF domain-containing protein</fullName>
    </recommendedName>
</protein>
<gene>
    <name evidence="3" type="ORF">BSOLF_0642</name>
</gene>
<dbReference type="AlphaFoldDB" id="A0A2R6Y525"/>
<feature type="region of interest" description="Disordered" evidence="1">
    <location>
        <begin position="230"/>
        <end position="254"/>
    </location>
</feature>
<proteinExistence type="predicted"/>